<keyword evidence="4" id="KW-0963">Cytoplasm</keyword>
<evidence type="ECO:0000256" key="1">
    <source>
        <dbReference type="ARBA" id="ARBA00004496"/>
    </source>
</evidence>
<sequence>MTTKTIEIPLLQETDTAALAAQFATMLERGDSLLLDGPIGAGKSAFSRALIRARFENDRLEVPSPTFTLVQTYTHDDGDIWHCDLYRLTHPDEIFELGLEEAVSDSICLIEWPERLGNGAPADGLRLVFSVRDQGHHVAIHAPANWHTRIERLDV</sequence>
<reference evidence="11" key="1">
    <citation type="submission" date="2024-08" db="EMBL/GenBank/DDBJ databases">
        <title>Phylogenomic analyses of a clade within the roseobacter group suggest taxonomic reassignments of species of the genera Aestuariivita, Citreicella, Loktanella, Nautella, Pelagibaca, Ruegeria, Thalassobius, Thiobacimonas and Tropicibacter, and the proposal o.</title>
        <authorList>
            <person name="Jeon C.O."/>
        </authorList>
    </citation>
    <scope>NUCLEOTIDE SEQUENCE</scope>
    <source>
        <strain evidence="11">SS1-5</strain>
    </source>
</reference>
<gene>
    <name evidence="11" type="primary">tsaE</name>
    <name evidence="11" type="ORF">AABB31_04600</name>
</gene>
<evidence type="ECO:0000256" key="8">
    <source>
        <dbReference type="ARBA" id="ARBA00022840"/>
    </source>
</evidence>
<dbReference type="Proteomes" id="UP001470809">
    <property type="component" value="Chromosome"/>
</dbReference>
<evidence type="ECO:0000256" key="10">
    <source>
        <dbReference type="ARBA" id="ARBA00032441"/>
    </source>
</evidence>
<proteinExistence type="inferred from homology"/>
<dbReference type="PANTHER" id="PTHR33540">
    <property type="entry name" value="TRNA THREONYLCARBAMOYLADENOSINE BIOSYNTHESIS PROTEIN TSAE"/>
    <property type="match status" value="1"/>
</dbReference>
<accession>A0AAN0MEM9</accession>
<organism evidence="11 12">
    <name type="scientific">Yoonia rhodophyticola</name>
    <dbReference type="NCBI Taxonomy" id="3137370"/>
    <lineage>
        <taxon>Bacteria</taxon>
        <taxon>Pseudomonadati</taxon>
        <taxon>Pseudomonadota</taxon>
        <taxon>Alphaproteobacteria</taxon>
        <taxon>Rhodobacterales</taxon>
        <taxon>Paracoccaceae</taxon>
        <taxon>Yoonia</taxon>
    </lineage>
</organism>
<evidence type="ECO:0000256" key="6">
    <source>
        <dbReference type="ARBA" id="ARBA00022723"/>
    </source>
</evidence>
<evidence type="ECO:0000256" key="3">
    <source>
        <dbReference type="ARBA" id="ARBA00019010"/>
    </source>
</evidence>
<dbReference type="GO" id="GO:0002949">
    <property type="term" value="P:tRNA threonylcarbamoyladenosine modification"/>
    <property type="evidence" value="ECO:0007669"/>
    <property type="project" value="InterPro"/>
</dbReference>
<evidence type="ECO:0000256" key="7">
    <source>
        <dbReference type="ARBA" id="ARBA00022741"/>
    </source>
</evidence>
<keyword evidence="8" id="KW-0067">ATP-binding</keyword>
<keyword evidence="6" id="KW-0479">Metal-binding</keyword>
<dbReference type="KEGG" id="yrh:AABB31_04600"/>
<dbReference type="NCBIfam" id="TIGR00150">
    <property type="entry name" value="T6A_YjeE"/>
    <property type="match status" value="1"/>
</dbReference>
<dbReference type="GO" id="GO:0005737">
    <property type="term" value="C:cytoplasm"/>
    <property type="evidence" value="ECO:0007669"/>
    <property type="project" value="UniProtKB-SubCell"/>
</dbReference>
<evidence type="ECO:0000256" key="4">
    <source>
        <dbReference type="ARBA" id="ARBA00022490"/>
    </source>
</evidence>
<comment type="subcellular location">
    <subcellularLocation>
        <location evidence="1">Cytoplasm</location>
    </subcellularLocation>
</comment>
<dbReference type="RefSeq" id="WP_342077506.1">
    <property type="nucleotide sequence ID" value="NZ_CP151767.2"/>
</dbReference>
<dbReference type="GO" id="GO:0005524">
    <property type="term" value="F:ATP binding"/>
    <property type="evidence" value="ECO:0007669"/>
    <property type="project" value="UniProtKB-KW"/>
</dbReference>
<evidence type="ECO:0000313" key="12">
    <source>
        <dbReference type="Proteomes" id="UP001470809"/>
    </source>
</evidence>
<evidence type="ECO:0000256" key="9">
    <source>
        <dbReference type="ARBA" id="ARBA00022842"/>
    </source>
</evidence>
<evidence type="ECO:0000256" key="2">
    <source>
        <dbReference type="ARBA" id="ARBA00007599"/>
    </source>
</evidence>
<keyword evidence="7" id="KW-0547">Nucleotide-binding</keyword>
<dbReference type="EMBL" id="CP151767">
    <property type="protein sequence ID" value="WZU68212.1"/>
    <property type="molecule type" value="Genomic_DNA"/>
</dbReference>
<dbReference type="SUPFAM" id="SSF52540">
    <property type="entry name" value="P-loop containing nucleoside triphosphate hydrolases"/>
    <property type="match status" value="1"/>
</dbReference>
<dbReference type="Gene3D" id="3.40.50.300">
    <property type="entry name" value="P-loop containing nucleotide triphosphate hydrolases"/>
    <property type="match status" value="1"/>
</dbReference>
<dbReference type="AlphaFoldDB" id="A0AAN0MEM9"/>
<protein>
    <recommendedName>
        <fullName evidence="3">tRNA threonylcarbamoyladenosine biosynthesis protein TsaE</fullName>
    </recommendedName>
    <alternativeName>
        <fullName evidence="10">t(6)A37 threonylcarbamoyladenosine biosynthesis protein TsaE</fullName>
    </alternativeName>
</protein>
<dbReference type="InterPro" id="IPR003442">
    <property type="entry name" value="T6A_TsaE"/>
</dbReference>
<evidence type="ECO:0000256" key="5">
    <source>
        <dbReference type="ARBA" id="ARBA00022694"/>
    </source>
</evidence>
<evidence type="ECO:0000313" key="11">
    <source>
        <dbReference type="EMBL" id="WZU68212.1"/>
    </source>
</evidence>
<dbReference type="GO" id="GO:0046872">
    <property type="term" value="F:metal ion binding"/>
    <property type="evidence" value="ECO:0007669"/>
    <property type="project" value="UniProtKB-KW"/>
</dbReference>
<dbReference type="PANTHER" id="PTHR33540:SF2">
    <property type="entry name" value="TRNA THREONYLCARBAMOYLADENOSINE BIOSYNTHESIS PROTEIN TSAE"/>
    <property type="match status" value="1"/>
</dbReference>
<dbReference type="InterPro" id="IPR027417">
    <property type="entry name" value="P-loop_NTPase"/>
</dbReference>
<name>A0AAN0MEM9_9RHOB</name>
<keyword evidence="12" id="KW-1185">Reference proteome</keyword>
<keyword evidence="5" id="KW-0819">tRNA processing</keyword>
<keyword evidence="9" id="KW-0460">Magnesium</keyword>
<dbReference type="Pfam" id="PF02367">
    <property type="entry name" value="TsaE"/>
    <property type="match status" value="1"/>
</dbReference>
<comment type="similarity">
    <text evidence="2">Belongs to the TsaE family.</text>
</comment>